<gene>
    <name evidence="1" type="ORF">BDV98DRAFT_595858</name>
</gene>
<reference evidence="1 2" key="1">
    <citation type="journal article" date="2019" name="Nat. Ecol. Evol.">
        <title>Megaphylogeny resolves global patterns of mushroom evolution.</title>
        <authorList>
            <person name="Varga T."/>
            <person name="Krizsan K."/>
            <person name="Foldi C."/>
            <person name="Dima B."/>
            <person name="Sanchez-Garcia M."/>
            <person name="Sanchez-Ramirez S."/>
            <person name="Szollosi G.J."/>
            <person name="Szarkandi J.G."/>
            <person name="Papp V."/>
            <person name="Albert L."/>
            <person name="Andreopoulos W."/>
            <person name="Angelini C."/>
            <person name="Antonin V."/>
            <person name="Barry K.W."/>
            <person name="Bougher N.L."/>
            <person name="Buchanan P."/>
            <person name="Buyck B."/>
            <person name="Bense V."/>
            <person name="Catcheside P."/>
            <person name="Chovatia M."/>
            <person name="Cooper J."/>
            <person name="Damon W."/>
            <person name="Desjardin D."/>
            <person name="Finy P."/>
            <person name="Geml J."/>
            <person name="Haridas S."/>
            <person name="Hughes K."/>
            <person name="Justo A."/>
            <person name="Karasinski D."/>
            <person name="Kautmanova I."/>
            <person name="Kiss B."/>
            <person name="Kocsube S."/>
            <person name="Kotiranta H."/>
            <person name="LaButti K.M."/>
            <person name="Lechner B.E."/>
            <person name="Liimatainen K."/>
            <person name="Lipzen A."/>
            <person name="Lukacs Z."/>
            <person name="Mihaltcheva S."/>
            <person name="Morgado L.N."/>
            <person name="Niskanen T."/>
            <person name="Noordeloos M.E."/>
            <person name="Ohm R.A."/>
            <person name="Ortiz-Santana B."/>
            <person name="Ovrebo C."/>
            <person name="Racz N."/>
            <person name="Riley R."/>
            <person name="Savchenko A."/>
            <person name="Shiryaev A."/>
            <person name="Soop K."/>
            <person name="Spirin V."/>
            <person name="Szebenyi C."/>
            <person name="Tomsovsky M."/>
            <person name="Tulloss R.E."/>
            <person name="Uehling J."/>
            <person name="Grigoriev I.V."/>
            <person name="Vagvolgyi C."/>
            <person name="Papp T."/>
            <person name="Martin F.M."/>
            <person name="Miettinen O."/>
            <person name="Hibbett D.S."/>
            <person name="Nagy L.G."/>
        </authorList>
    </citation>
    <scope>NUCLEOTIDE SEQUENCE [LARGE SCALE GENOMIC DNA]</scope>
    <source>
        <strain evidence="1 2">CBS 309.79</strain>
    </source>
</reference>
<organism evidence="1 2">
    <name type="scientific">Pterulicium gracile</name>
    <dbReference type="NCBI Taxonomy" id="1884261"/>
    <lineage>
        <taxon>Eukaryota</taxon>
        <taxon>Fungi</taxon>
        <taxon>Dikarya</taxon>
        <taxon>Basidiomycota</taxon>
        <taxon>Agaricomycotina</taxon>
        <taxon>Agaricomycetes</taxon>
        <taxon>Agaricomycetidae</taxon>
        <taxon>Agaricales</taxon>
        <taxon>Pleurotineae</taxon>
        <taxon>Pterulaceae</taxon>
        <taxon>Pterulicium</taxon>
    </lineage>
</organism>
<protein>
    <recommendedName>
        <fullName evidence="3">F-box domain-containing protein</fullName>
    </recommendedName>
</protein>
<dbReference type="AlphaFoldDB" id="A0A5C3QJ57"/>
<sequence>MALGVPSEIVVHIVEQYIFEGASTHQWKTYPWKYTHICRYWRDTINSRPCLWRYVVIHPLHGKYLQLCKDDYFDGEDGDERWRLLTKTKDELHAHWITEHARLSLQLERAKSFPLYMTLGTVEMHFTTDEFRSFAQVEEIWSFDELRQLTVQVGYDEGRYAPPYSQLFMTAPELKTLKLYYTGFDQLNFTWSRLSHLLLHEVSARLKHLKEALEQATSLEDLSLETLAVRLDDQSPSHTSPVLLPRLTRLHFGTEENRRYPAEGNEHIEHDEDRSSISSSPFDFHLCNTYRWRVPPRSSGIEDVIPHFMRDKTPLALGATDVSQASWASWSFWLALHACTLPF</sequence>
<dbReference type="OrthoDB" id="2884925at2759"/>
<evidence type="ECO:0008006" key="3">
    <source>
        <dbReference type="Google" id="ProtNLM"/>
    </source>
</evidence>
<evidence type="ECO:0000313" key="1">
    <source>
        <dbReference type="EMBL" id="TFK98363.1"/>
    </source>
</evidence>
<name>A0A5C3QJ57_9AGAR</name>
<proteinExistence type="predicted"/>
<evidence type="ECO:0000313" key="2">
    <source>
        <dbReference type="Proteomes" id="UP000305067"/>
    </source>
</evidence>
<keyword evidence="2" id="KW-1185">Reference proteome</keyword>
<dbReference type="Proteomes" id="UP000305067">
    <property type="component" value="Unassembled WGS sequence"/>
</dbReference>
<dbReference type="EMBL" id="ML178840">
    <property type="protein sequence ID" value="TFK98363.1"/>
    <property type="molecule type" value="Genomic_DNA"/>
</dbReference>
<accession>A0A5C3QJ57</accession>